<dbReference type="InterPro" id="IPR015943">
    <property type="entry name" value="WD40/YVTN_repeat-like_dom_sf"/>
</dbReference>
<dbReference type="InterPro" id="IPR036322">
    <property type="entry name" value="WD40_repeat_dom_sf"/>
</dbReference>
<feature type="coiled-coil region" evidence="1">
    <location>
        <begin position="988"/>
        <end position="1050"/>
    </location>
</feature>
<dbReference type="InterPro" id="IPR001680">
    <property type="entry name" value="WD40_rpt"/>
</dbReference>
<feature type="region of interest" description="Disordered" evidence="2">
    <location>
        <begin position="1"/>
        <end position="23"/>
    </location>
</feature>
<dbReference type="Gene3D" id="1.10.287.1490">
    <property type="match status" value="1"/>
</dbReference>
<dbReference type="PANTHER" id="PTHR32215">
    <property type="entry name" value="CILIA- AND FLAGELLA-ASSOCIATED PROTEIN 57"/>
    <property type="match status" value="1"/>
</dbReference>
<evidence type="ECO:0008006" key="5">
    <source>
        <dbReference type="Google" id="ProtNLM"/>
    </source>
</evidence>
<dbReference type="Gene3D" id="2.130.10.10">
    <property type="entry name" value="YVTN repeat-like/Quinoprotein amine dehydrogenase"/>
    <property type="match status" value="2"/>
</dbReference>
<name>A0ABN9VN43_9DINO</name>
<evidence type="ECO:0000256" key="1">
    <source>
        <dbReference type="SAM" id="Coils"/>
    </source>
</evidence>
<dbReference type="SUPFAM" id="SSF50978">
    <property type="entry name" value="WD40 repeat-like"/>
    <property type="match status" value="2"/>
</dbReference>
<evidence type="ECO:0000313" key="3">
    <source>
        <dbReference type="EMBL" id="CAK0874782.1"/>
    </source>
</evidence>
<sequence>MAGRGTPAASPAAGHASHDGPAPLLADKAAKSVVEDPGHRVHLAHAFGLLPAAPRDAVVSLWDGTFAPGGLEGRQITAMAKSANSKLLALAERTGGEEGTVRICILELPKAERLMSMHLGRQEAPRVLKVLQPANRRLNIVGLAFPVDNKVLLSVSAAAPETTVTLWRWEVDKAQVVLAQGVFSFSHHFGAPAALLAPWRVLRRPPGAPREFWGHLWPGARLATPEVSISHDIEHPITRLQVHPRIASLFSVSGPGVMRIWQFKAYVFDDGELKQTVDAKLAISSGSKVRRRQSALGPQKLLSSGLGMADRPEPDVDDLKLTALAPWSLGFVVGWNHGYLTVFKVEANSFVEPFGVFRTPEEGTIWSMAAGPEDPQNLVVLSCVADRGDDVAASAAPLLSRSKGTVFGKAHFKPQGPGQSTQESWSLCTFPVGQADVVSSGQLEAFTPVNISMVWNYPSEDMRGQPNAFTAEIDLVLDEAPVGLAVHPQGFQIAVALQDVVRIYHLTTQTVTRYLMELPLKHPGPVAYSTRRSFGALLAVSSEMEVVLLDPMRAVVIHMFSGRGGHLSPVTQVLFSKDDRLLLSCSGSPHGAIYGWDLETPGKDRRFEHVSKGTFFSSVVHDFRRELVVALTRPDGFLRVVGHTSDDYLDIRPEGPSMHYTCLCLADAAGMLFAGMQTGSVAVFSWPLAEGAQNPRPFTEVALHAKPVAALTTTDSGQLLFSACEGGTVMASEVEIVSAEGGPEGRGGALTAAMLEKRFAEYRYRADERGSAQNRDNERRRLDLQKRLWERGVVNNYAPMSEMVMVPKAYLKELLGDVTELEERLRRTEHDTEVLVEQHELELRDKLAEKRDEMKAEAEMASLRYETLQVQFRQSQEASQAQLLLAQEQFEQRLQDLQSQFEAKLSKEYDKEGLLLEGLDRERAQRAEEVRRLEEHHAKEMQALQGKADKQHAGSRAEYDRIGNLLLSDSLRFEEALRQQDSEYSGQLEELQVKYNALLKREKEKDEAAAKENIRIGERYKFMQQQLKELEAEKIEVARERDEAEKVARERTDILMQVKEQLRERERGLKVKDETLARLREQTKHLESFRFVLFHKVRSLEEERDPLEEQVDNLKSNVREMYTEFVREFKRQQKIQRELDEKGNLYNGLQKEVADVRAKLQNLAKATHRLFQDLDVVLHPDTQGKFDRMPQRLADVLERHKKVRQLLIPSYGEDLGLDERPEEEPEPEGLVMELTTHRDLLFRKNQYAVFAATHARMVRG</sequence>
<feature type="compositionally biased region" description="Low complexity" evidence="2">
    <location>
        <begin position="1"/>
        <end position="15"/>
    </location>
</feature>
<evidence type="ECO:0000256" key="2">
    <source>
        <dbReference type="SAM" id="MobiDB-lite"/>
    </source>
</evidence>
<protein>
    <recommendedName>
        <fullName evidence="5">Cilia- and flagella-associated protein 43</fullName>
    </recommendedName>
</protein>
<dbReference type="EMBL" id="CAUYUJ010017433">
    <property type="protein sequence ID" value="CAK0874782.1"/>
    <property type="molecule type" value="Genomic_DNA"/>
</dbReference>
<comment type="caution">
    <text evidence="3">The sequence shown here is derived from an EMBL/GenBank/DDBJ whole genome shotgun (WGS) entry which is preliminary data.</text>
</comment>
<proteinExistence type="predicted"/>
<keyword evidence="1" id="KW-0175">Coiled coil</keyword>
<feature type="coiled-coil region" evidence="1">
    <location>
        <begin position="1097"/>
        <end position="1166"/>
    </location>
</feature>
<keyword evidence="4" id="KW-1185">Reference proteome</keyword>
<accession>A0ABN9VN43</accession>
<dbReference type="PANTHER" id="PTHR32215:SF0">
    <property type="entry name" value="CILIA- AND FLAGELLA-ASSOCIATED PROTEIN 57"/>
    <property type="match status" value="1"/>
</dbReference>
<feature type="coiled-coil region" evidence="1">
    <location>
        <begin position="811"/>
        <end position="939"/>
    </location>
</feature>
<organism evidence="3 4">
    <name type="scientific">Prorocentrum cordatum</name>
    <dbReference type="NCBI Taxonomy" id="2364126"/>
    <lineage>
        <taxon>Eukaryota</taxon>
        <taxon>Sar</taxon>
        <taxon>Alveolata</taxon>
        <taxon>Dinophyceae</taxon>
        <taxon>Prorocentrales</taxon>
        <taxon>Prorocentraceae</taxon>
        <taxon>Prorocentrum</taxon>
    </lineage>
</organism>
<dbReference type="Pfam" id="PF00400">
    <property type="entry name" value="WD40"/>
    <property type="match status" value="1"/>
</dbReference>
<dbReference type="Proteomes" id="UP001189429">
    <property type="component" value="Unassembled WGS sequence"/>
</dbReference>
<evidence type="ECO:0000313" key="4">
    <source>
        <dbReference type="Proteomes" id="UP001189429"/>
    </source>
</evidence>
<reference evidence="3" key="1">
    <citation type="submission" date="2023-10" db="EMBL/GenBank/DDBJ databases">
        <authorList>
            <person name="Chen Y."/>
            <person name="Shah S."/>
            <person name="Dougan E. K."/>
            <person name="Thang M."/>
            <person name="Chan C."/>
        </authorList>
    </citation>
    <scope>NUCLEOTIDE SEQUENCE [LARGE SCALE GENOMIC DNA]</scope>
</reference>
<gene>
    <name evidence="3" type="ORF">PCOR1329_LOCUS59588</name>
</gene>
<dbReference type="SMART" id="SM00320">
    <property type="entry name" value="WD40"/>
    <property type="match status" value="3"/>
</dbReference>
<dbReference type="InterPro" id="IPR052993">
    <property type="entry name" value="CFA-57"/>
</dbReference>